<dbReference type="Pfam" id="PF13173">
    <property type="entry name" value="AAA_14"/>
    <property type="match status" value="1"/>
</dbReference>
<dbReference type="Pfam" id="PF13635">
    <property type="entry name" value="DUF4143"/>
    <property type="match status" value="1"/>
</dbReference>
<dbReference type="SUPFAM" id="SSF52540">
    <property type="entry name" value="P-loop containing nucleoside triphosphate hydrolases"/>
    <property type="match status" value="1"/>
</dbReference>
<feature type="domain" description="DUF4143" evidence="2">
    <location>
        <begin position="247"/>
        <end position="349"/>
    </location>
</feature>
<protein>
    <submittedName>
        <fullName evidence="3">Uncharacterized protein</fullName>
    </submittedName>
</protein>
<dbReference type="STRING" id="623280.SAMN05660226_02252"/>
<feature type="domain" description="AAA" evidence="1">
    <location>
        <begin position="42"/>
        <end position="162"/>
    </location>
</feature>
<reference evidence="3 4" key="1">
    <citation type="submission" date="2017-02" db="EMBL/GenBank/DDBJ databases">
        <authorList>
            <person name="Peterson S.W."/>
        </authorList>
    </citation>
    <scope>NUCLEOTIDE SEQUENCE [LARGE SCALE GENOMIC DNA]</scope>
    <source>
        <strain evidence="3 4">DSM 22899</strain>
    </source>
</reference>
<dbReference type="InterPro" id="IPR025420">
    <property type="entry name" value="DUF4143"/>
</dbReference>
<sequence length="408" mass="46761">MSCFRIFEGTMESLINKYRSLLSQIESKFVRKLANEINWEARAVCIEGARGTGKSTLMLQHIKENLPLDETLYLSADDLYFKQHTLTEVAERFYQQGGRYLFLDEVHKYTDWQREVKNLYDFYPKLRLAVSGSSIIALQRSEADLSRRLLRYHLPELSLREFVSLKDAVELPVFTLVDVLESHSQLVDELKGKLQSPLKSFQEYITFGAYPFFLEGQADYLTRLNQLINVIIDYDLPEAKSIEPGTQAKLKKLLYILSTAVPFTPNITRLAEQVGTSRSRLLEMLNLLEKAQLIFNLRSASFGISLMNKPEKVFLHNTSLIMALANGQPNKGNLRETFFYTQLVGAGHRITYPKRGDFLIDNRYTVEVGGKSKGAKQIAASDDSYLAIDDIEYGTARRIPLWLFGFLY</sequence>
<dbReference type="PANTHER" id="PTHR42990:SF1">
    <property type="entry name" value="AAA+ ATPASE DOMAIN-CONTAINING PROTEIN"/>
    <property type="match status" value="1"/>
</dbReference>
<keyword evidence="4" id="KW-1185">Reference proteome</keyword>
<evidence type="ECO:0000259" key="1">
    <source>
        <dbReference type="Pfam" id="PF13173"/>
    </source>
</evidence>
<evidence type="ECO:0000313" key="3">
    <source>
        <dbReference type="EMBL" id="SKB59119.1"/>
    </source>
</evidence>
<gene>
    <name evidence="3" type="ORF">SAMN05660226_02252</name>
</gene>
<name>A0A1T5CI37_9SPHI</name>
<proteinExistence type="predicted"/>
<dbReference type="EMBL" id="FUYS01000004">
    <property type="protein sequence ID" value="SKB59119.1"/>
    <property type="molecule type" value="Genomic_DNA"/>
</dbReference>
<evidence type="ECO:0000259" key="2">
    <source>
        <dbReference type="Pfam" id="PF13635"/>
    </source>
</evidence>
<dbReference type="OrthoDB" id="9768467at2"/>
<dbReference type="InterPro" id="IPR027417">
    <property type="entry name" value="P-loop_NTPase"/>
</dbReference>
<dbReference type="Proteomes" id="UP000190541">
    <property type="component" value="Unassembled WGS sequence"/>
</dbReference>
<dbReference type="InterPro" id="IPR041682">
    <property type="entry name" value="AAA_14"/>
</dbReference>
<evidence type="ECO:0000313" key="4">
    <source>
        <dbReference type="Proteomes" id="UP000190541"/>
    </source>
</evidence>
<accession>A0A1T5CI37</accession>
<dbReference type="AlphaFoldDB" id="A0A1T5CI37"/>
<organism evidence="3 4">
    <name type="scientific">Parapedobacter luteus</name>
    <dbReference type="NCBI Taxonomy" id="623280"/>
    <lineage>
        <taxon>Bacteria</taxon>
        <taxon>Pseudomonadati</taxon>
        <taxon>Bacteroidota</taxon>
        <taxon>Sphingobacteriia</taxon>
        <taxon>Sphingobacteriales</taxon>
        <taxon>Sphingobacteriaceae</taxon>
        <taxon>Parapedobacter</taxon>
    </lineage>
</organism>
<dbReference type="PANTHER" id="PTHR42990">
    <property type="entry name" value="ATPASE"/>
    <property type="match status" value="1"/>
</dbReference>